<accession>A0A081C714</accession>
<evidence type="ECO:0000313" key="1">
    <source>
        <dbReference type="EMBL" id="GAK60369.1"/>
    </source>
</evidence>
<name>A0A081C714_VECG1</name>
<dbReference type="HOGENOM" id="CLU_3132680_0_0_0"/>
<dbReference type="EMBL" id="DF820473">
    <property type="protein sequence ID" value="GAK60369.1"/>
    <property type="molecule type" value="Genomic_DNA"/>
</dbReference>
<sequence length="49" mass="5809">MLVVLPSGSLLKQERRAYTHYEHFIYMGKRMQIWSMKGLCRFGSMQNAN</sequence>
<dbReference type="Proteomes" id="UP000030661">
    <property type="component" value="Unassembled WGS sequence"/>
</dbReference>
<protein>
    <submittedName>
        <fullName evidence="1">Uncharacterized protein</fullName>
    </submittedName>
</protein>
<proteinExistence type="predicted"/>
<keyword evidence="2" id="KW-1185">Reference proteome</keyword>
<organism evidence="1">
    <name type="scientific">Vecturithrix granuli</name>
    <dbReference type="NCBI Taxonomy" id="1499967"/>
    <lineage>
        <taxon>Bacteria</taxon>
        <taxon>Candidatus Moduliflexota</taxon>
        <taxon>Candidatus Vecturitrichia</taxon>
        <taxon>Candidatus Vecturitrichales</taxon>
        <taxon>Candidatus Vecturitrichaceae</taxon>
        <taxon>Candidatus Vecturithrix</taxon>
    </lineage>
</organism>
<dbReference type="AlphaFoldDB" id="A0A081C714"/>
<evidence type="ECO:0000313" key="2">
    <source>
        <dbReference type="Proteomes" id="UP000030661"/>
    </source>
</evidence>
<reference evidence="1" key="1">
    <citation type="journal article" date="2015" name="PeerJ">
        <title>First genomic representation of candidate bacterial phylum KSB3 points to enhanced environmental sensing as a trigger of wastewater bulking.</title>
        <authorList>
            <person name="Sekiguchi Y."/>
            <person name="Ohashi A."/>
            <person name="Parks D.H."/>
            <person name="Yamauchi T."/>
            <person name="Tyson G.W."/>
            <person name="Hugenholtz P."/>
        </authorList>
    </citation>
    <scope>NUCLEOTIDE SEQUENCE [LARGE SCALE GENOMIC DNA]</scope>
</reference>
<gene>
    <name evidence="1" type="ORF">U27_00260</name>
</gene>